<keyword evidence="4" id="KW-0131">Cell cycle</keyword>
<dbReference type="EMBL" id="JAHQIW010002789">
    <property type="protein sequence ID" value="KAJ1356351.1"/>
    <property type="molecule type" value="Genomic_DNA"/>
</dbReference>
<protein>
    <recommendedName>
        <fullName evidence="2">Ataxin-10</fullName>
    </recommendedName>
</protein>
<name>A0AAD5QRJ9_PARTN</name>
<dbReference type="GO" id="GO:0051301">
    <property type="term" value="P:cell division"/>
    <property type="evidence" value="ECO:0007669"/>
    <property type="project" value="UniProtKB-KW"/>
</dbReference>
<feature type="domain" description="Ataxin-10" evidence="6">
    <location>
        <begin position="346"/>
        <end position="420"/>
    </location>
</feature>
<dbReference type="SUPFAM" id="SSF48371">
    <property type="entry name" value="ARM repeat"/>
    <property type="match status" value="2"/>
</dbReference>
<proteinExistence type="inferred from homology"/>
<dbReference type="Proteomes" id="UP001196413">
    <property type="component" value="Unassembled WGS sequence"/>
</dbReference>
<reference evidence="7" key="1">
    <citation type="submission" date="2021-06" db="EMBL/GenBank/DDBJ databases">
        <title>Parelaphostrongylus tenuis whole genome reference sequence.</title>
        <authorList>
            <person name="Garwood T.J."/>
            <person name="Larsen P.A."/>
            <person name="Fountain-Jones N.M."/>
            <person name="Garbe J.R."/>
            <person name="Macchietto M.G."/>
            <person name="Kania S.A."/>
            <person name="Gerhold R.W."/>
            <person name="Richards J.E."/>
            <person name="Wolf T.M."/>
        </authorList>
    </citation>
    <scope>NUCLEOTIDE SEQUENCE</scope>
    <source>
        <strain evidence="7">MNPRO001-30</strain>
        <tissue evidence="7">Meninges</tissue>
    </source>
</reference>
<evidence type="ECO:0000313" key="7">
    <source>
        <dbReference type="EMBL" id="KAJ1356351.1"/>
    </source>
</evidence>
<accession>A0AAD5QRJ9</accession>
<evidence type="ECO:0000313" key="8">
    <source>
        <dbReference type="Proteomes" id="UP001196413"/>
    </source>
</evidence>
<dbReference type="InterPro" id="IPR016024">
    <property type="entry name" value="ARM-type_fold"/>
</dbReference>
<evidence type="ECO:0000259" key="6">
    <source>
        <dbReference type="Pfam" id="PF09759"/>
    </source>
</evidence>
<dbReference type="InterPro" id="IPR019156">
    <property type="entry name" value="Ataxin-10_domain"/>
</dbReference>
<evidence type="ECO:0000256" key="2">
    <source>
        <dbReference type="ARBA" id="ARBA00018804"/>
    </source>
</evidence>
<dbReference type="AlphaFoldDB" id="A0AAD5QRJ9"/>
<dbReference type="GO" id="GO:0005829">
    <property type="term" value="C:cytosol"/>
    <property type="evidence" value="ECO:0007669"/>
    <property type="project" value="TreeGrafter"/>
</dbReference>
<comment type="similarity">
    <text evidence="1">Belongs to the ataxin-10 family.</text>
</comment>
<dbReference type="InterPro" id="IPR011989">
    <property type="entry name" value="ARM-like"/>
</dbReference>
<keyword evidence="3" id="KW-0132">Cell division</keyword>
<dbReference type="PANTHER" id="PTHR13255">
    <property type="entry name" value="ATAXIN-10"/>
    <property type="match status" value="1"/>
</dbReference>
<evidence type="ECO:0000256" key="4">
    <source>
        <dbReference type="ARBA" id="ARBA00023306"/>
    </source>
</evidence>
<evidence type="ECO:0000256" key="3">
    <source>
        <dbReference type="ARBA" id="ARBA00022618"/>
    </source>
</evidence>
<comment type="caution">
    <text evidence="7">The sequence shown here is derived from an EMBL/GenBank/DDBJ whole genome shotgun (WGS) entry which is preliminary data.</text>
</comment>
<comment type="function">
    <text evidence="5">May play a role in the regulation of cytokinesis. May play a role in signaling by stimulating protein glycosylation. Induces neuritogenesis by activating the Ras-MAP kinase pathway and is necessary for the survival of cerebellar neurons. Does not appear to play a major role in ciliogenesis.</text>
</comment>
<dbReference type="InterPro" id="IPR051374">
    <property type="entry name" value="Ataxin-10/CTR86_families"/>
</dbReference>
<evidence type="ECO:0000256" key="5">
    <source>
        <dbReference type="ARBA" id="ARBA00045173"/>
    </source>
</evidence>
<dbReference type="Gene3D" id="1.25.10.10">
    <property type="entry name" value="Leucine-rich Repeat Variant"/>
    <property type="match status" value="1"/>
</dbReference>
<gene>
    <name evidence="7" type="ORF">KIN20_014052</name>
</gene>
<keyword evidence="8" id="KW-1185">Reference proteome</keyword>
<dbReference type="Pfam" id="PF09759">
    <property type="entry name" value="Atx10homo_assoc"/>
    <property type="match status" value="1"/>
</dbReference>
<sequence length="430" mass="48109">MLDTSELYEAVQRVFNDPKVATTDDLSKACRFCATDEKSVEAVESVKDLNASLIGLLTVSLEGRADDDDESVVDIRRARIALRTLVNALNRSKKFAGSVSVECLTLFRALIRIPDLHTETFAALVALARPMHSVCALSDAYTSLIGELVMLWESQSTCDSDRSWISALVSIHLEEDFGFLSSCFADFTPEKFTVLLHIIEVLMDSCHGEATTKTHPNNISFCVDFLQRVIFEFGQGLDDDRRSAYVEQVMYIVEILASAALRESEFSPQLLDRSEPVEIIVDVLDAVLDAEWLDENELKSEIHRSAHPDRPQRVPDIRSTRVQENRGLTALSAALRDSPMEIRANIKCEAVRAIGNLCSERLSLRRAAGARGAVLAVLRCARLTERDRPFIVQWSISALRHLCLECPENQLFILQMDQKPTGVIDRQKTP</sequence>
<evidence type="ECO:0000256" key="1">
    <source>
        <dbReference type="ARBA" id="ARBA00008384"/>
    </source>
</evidence>
<dbReference type="PANTHER" id="PTHR13255:SF0">
    <property type="entry name" value="ATAXIN-10"/>
    <property type="match status" value="1"/>
</dbReference>
<organism evidence="7 8">
    <name type="scientific">Parelaphostrongylus tenuis</name>
    <name type="common">Meningeal worm</name>
    <dbReference type="NCBI Taxonomy" id="148309"/>
    <lineage>
        <taxon>Eukaryota</taxon>
        <taxon>Metazoa</taxon>
        <taxon>Ecdysozoa</taxon>
        <taxon>Nematoda</taxon>
        <taxon>Chromadorea</taxon>
        <taxon>Rhabditida</taxon>
        <taxon>Rhabditina</taxon>
        <taxon>Rhabditomorpha</taxon>
        <taxon>Strongyloidea</taxon>
        <taxon>Metastrongylidae</taxon>
        <taxon>Parelaphostrongylus</taxon>
    </lineage>
</organism>